<protein>
    <submittedName>
        <fullName evidence="1">Uncharacterized protein</fullName>
    </submittedName>
</protein>
<comment type="caution">
    <text evidence="1">The sequence shown here is derived from an EMBL/GenBank/DDBJ whole genome shotgun (WGS) entry which is preliminary data.</text>
</comment>
<reference evidence="1 2" key="1">
    <citation type="submission" date="2024-08" db="EMBL/GenBank/DDBJ databases">
        <title>The draft genome of Apodemus speciosus.</title>
        <authorList>
            <person name="Nabeshima K."/>
            <person name="Suzuki S."/>
            <person name="Onuma M."/>
        </authorList>
    </citation>
    <scope>NUCLEOTIDE SEQUENCE [LARGE SCALE GENOMIC DNA]</scope>
    <source>
        <strain evidence="1">IB14-021</strain>
    </source>
</reference>
<accession>A0ABQ0EX19</accession>
<keyword evidence="2" id="KW-1185">Reference proteome</keyword>
<proteinExistence type="predicted"/>
<name>A0ABQ0EX19_APOSI</name>
<evidence type="ECO:0000313" key="1">
    <source>
        <dbReference type="EMBL" id="GAB1291589.1"/>
    </source>
</evidence>
<dbReference type="Proteomes" id="UP001623349">
    <property type="component" value="Unassembled WGS sequence"/>
</dbReference>
<dbReference type="EMBL" id="BAAFST010000007">
    <property type="protein sequence ID" value="GAB1291589.1"/>
    <property type="molecule type" value="Genomic_DNA"/>
</dbReference>
<evidence type="ECO:0000313" key="2">
    <source>
        <dbReference type="Proteomes" id="UP001623349"/>
    </source>
</evidence>
<sequence length="52" mass="5968">MSTLSLLTTLVLPGTRLSRLQLPVFSRLNLQEETISQLDVFYLNLTPQTFEE</sequence>
<gene>
    <name evidence="1" type="ORF">APTSU1_000681900</name>
</gene>
<organism evidence="1 2">
    <name type="scientific">Apodemus speciosus</name>
    <name type="common">Large Japanese field mouse</name>
    <dbReference type="NCBI Taxonomy" id="105296"/>
    <lineage>
        <taxon>Eukaryota</taxon>
        <taxon>Metazoa</taxon>
        <taxon>Chordata</taxon>
        <taxon>Craniata</taxon>
        <taxon>Vertebrata</taxon>
        <taxon>Euteleostomi</taxon>
        <taxon>Mammalia</taxon>
        <taxon>Eutheria</taxon>
        <taxon>Euarchontoglires</taxon>
        <taxon>Glires</taxon>
        <taxon>Rodentia</taxon>
        <taxon>Myomorpha</taxon>
        <taxon>Muroidea</taxon>
        <taxon>Muridae</taxon>
        <taxon>Murinae</taxon>
        <taxon>Apodemus</taxon>
    </lineage>
</organism>